<dbReference type="Pfam" id="PF02878">
    <property type="entry name" value="PGM_PMM_I"/>
    <property type="match status" value="1"/>
</dbReference>
<evidence type="ECO:0000256" key="5">
    <source>
        <dbReference type="ARBA" id="ARBA00022842"/>
    </source>
</evidence>
<dbReference type="EMBL" id="UOEI01000631">
    <property type="protein sequence ID" value="VAW08716.1"/>
    <property type="molecule type" value="Genomic_DNA"/>
</dbReference>
<evidence type="ECO:0000256" key="6">
    <source>
        <dbReference type="ARBA" id="ARBA00023235"/>
    </source>
</evidence>
<dbReference type="Pfam" id="PF02880">
    <property type="entry name" value="PGM_PMM_III"/>
    <property type="match status" value="1"/>
</dbReference>
<dbReference type="InterPro" id="IPR005846">
    <property type="entry name" value="A-D-PHexomutase_a/b/a-III"/>
</dbReference>
<dbReference type="InterPro" id="IPR005843">
    <property type="entry name" value="A-D-PHexomutase_C"/>
</dbReference>
<comment type="cofactor">
    <cofactor evidence="1">
        <name>Mg(2+)</name>
        <dbReference type="ChEBI" id="CHEBI:18420"/>
    </cofactor>
</comment>
<dbReference type="SUPFAM" id="SSF55957">
    <property type="entry name" value="Phosphoglucomutase, C-terminal domain"/>
    <property type="match status" value="1"/>
</dbReference>
<evidence type="ECO:0000259" key="9">
    <source>
        <dbReference type="Pfam" id="PF02879"/>
    </source>
</evidence>
<dbReference type="PANTHER" id="PTHR43771">
    <property type="entry name" value="PHOSPHOMANNOMUTASE"/>
    <property type="match status" value="1"/>
</dbReference>
<feature type="domain" description="Alpha-D-phosphohexomutase alpha/beta/alpha" evidence="8">
    <location>
        <begin position="7"/>
        <end position="128"/>
    </location>
</feature>
<protein>
    <submittedName>
        <fullName evidence="11">Phosphomannomutase</fullName>
        <ecNumber evidence="11">5.4.2.8</ecNumber>
    </submittedName>
</protein>
<accession>A0A3B0TNV1</accession>
<dbReference type="InterPro" id="IPR005844">
    <property type="entry name" value="A-D-PHexomutase_a/b/a-I"/>
</dbReference>
<dbReference type="InterPro" id="IPR016055">
    <property type="entry name" value="A-D-PHexomutase_a/b/a-I/II/III"/>
</dbReference>
<dbReference type="Gene3D" id="3.30.310.50">
    <property type="entry name" value="Alpha-D-phosphohexomutase, C-terminal domain"/>
    <property type="match status" value="1"/>
</dbReference>
<dbReference type="Pfam" id="PF00408">
    <property type="entry name" value="PGM_PMM_IV"/>
    <property type="match status" value="1"/>
</dbReference>
<evidence type="ECO:0000256" key="1">
    <source>
        <dbReference type="ARBA" id="ARBA00001946"/>
    </source>
</evidence>
<dbReference type="Gene3D" id="3.40.120.10">
    <property type="entry name" value="Alpha-D-Glucose-1,6-Bisphosphate, subunit A, domain 3"/>
    <property type="match status" value="3"/>
</dbReference>
<dbReference type="PANTHER" id="PTHR43771:SF1">
    <property type="entry name" value="PHOSPHOMANNOMUTASE"/>
    <property type="match status" value="1"/>
</dbReference>
<evidence type="ECO:0000259" key="10">
    <source>
        <dbReference type="Pfam" id="PF02880"/>
    </source>
</evidence>
<feature type="domain" description="Alpha-D-phosphohexomutase alpha/beta/alpha" evidence="9">
    <location>
        <begin position="150"/>
        <end position="247"/>
    </location>
</feature>
<reference evidence="11" key="1">
    <citation type="submission" date="2018-06" db="EMBL/GenBank/DDBJ databases">
        <authorList>
            <person name="Zhirakovskaya E."/>
        </authorList>
    </citation>
    <scope>NUCLEOTIDE SEQUENCE</scope>
</reference>
<evidence type="ECO:0000256" key="3">
    <source>
        <dbReference type="ARBA" id="ARBA00022553"/>
    </source>
</evidence>
<evidence type="ECO:0000259" key="7">
    <source>
        <dbReference type="Pfam" id="PF00408"/>
    </source>
</evidence>
<keyword evidence="6 11" id="KW-0413">Isomerase</keyword>
<dbReference type="GO" id="GO:0004615">
    <property type="term" value="F:phosphomannomutase activity"/>
    <property type="evidence" value="ECO:0007669"/>
    <property type="project" value="UniProtKB-EC"/>
</dbReference>
<dbReference type="AlphaFoldDB" id="A0A3B0TNV1"/>
<keyword evidence="4" id="KW-0479">Metal-binding</keyword>
<evidence type="ECO:0000256" key="4">
    <source>
        <dbReference type="ARBA" id="ARBA00022723"/>
    </source>
</evidence>
<evidence type="ECO:0000259" key="8">
    <source>
        <dbReference type="Pfam" id="PF02878"/>
    </source>
</evidence>
<keyword evidence="3" id="KW-0597">Phosphoprotein</keyword>
<dbReference type="CDD" id="cd03089">
    <property type="entry name" value="PMM_PGM"/>
    <property type="match status" value="1"/>
</dbReference>
<evidence type="ECO:0000256" key="2">
    <source>
        <dbReference type="ARBA" id="ARBA00010231"/>
    </source>
</evidence>
<dbReference type="Pfam" id="PF02879">
    <property type="entry name" value="PGM_PMM_II"/>
    <property type="match status" value="1"/>
</dbReference>
<dbReference type="PROSITE" id="PS00710">
    <property type="entry name" value="PGM_PMM"/>
    <property type="match status" value="1"/>
</dbReference>
<comment type="similarity">
    <text evidence="2">Belongs to the phosphohexose mutase family.</text>
</comment>
<name>A0A3B0TNV1_9ZZZZ</name>
<organism evidence="11">
    <name type="scientific">hydrothermal vent metagenome</name>
    <dbReference type="NCBI Taxonomy" id="652676"/>
    <lineage>
        <taxon>unclassified sequences</taxon>
        <taxon>metagenomes</taxon>
        <taxon>ecological metagenomes</taxon>
    </lineage>
</organism>
<dbReference type="InterPro" id="IPR005841">
    <property type="entry name" value="Alpha-D-phosphohexomutase_SF"/>
</dbReference>
<feature type="domain" description="Alpha-D-phosphohexomutase C-terminal" evidence="7">
    <location>
        <begin position="368"/>
        <end position="438"/>
    </location>
</feature>
<keyword evidence="5" id="KW-0460">Magnesium</keyword>
<dbReference type="PRINTS" id="PR00509">
    <property type="entry name" value="PGMPMM"/>
</dbReference>
<dbReference type="GO" id="GO:0005975">
    <property type="term" value="P:carbohydrate metabolic process"/>
    <property type="evidence" value="ECO:0007669"/>
    <property type="project" value="InterPro"/>
</dbReference>
<dbReference type="InterPro" id="IPR005845">
    <property type="entry name" value="A-D-PHexomutase_a/b/a-II"/>
</dbReference>
<evidence type="ECO:0000313" key="11">
    <source>
        <dbReference type="EMBL" id="VAW08716.1"/>
    </source>
</evidence>
<feature type="domain" description="Alpha-D-phosphohexomutase alpha/beta/alpha" evidence="10">
    <location>
        <begin position="254"/>
        <end position="363"/>
    </location>
</feature>
<gene>
    <name evidence="11" type="ORF">MNBD_ACTINO01-82</name>
</gene>
<dbReference type="SUPFAM" id="SSF53738">
    <property type="entry name" value="Phosphoglucomutase, first 3 domains"/>
    <property type="match status" value="3"/>
</dbReference>
<sequence length="445" mass="47430">MDYSTIIKAYDVRGVFPDELDEEAAGRLGAAFAAFVGTDEVIVGHDCRMSSPPLREALIDGITAQGVDVRLIGEIPTDALYYASGAMSLPGVVITASHNPAQYNGMKFCNPGAAPIGADTGLEDIRAMAEAGLDPAPTVGTVHTQDVTQGYVDHVITATGAGGISRLTVVADGGNGMAGAVLPQVFERIDAELHGLYLEPDGTFPNHPADPLRPENLVDLLALVAQRSPDLGVAFDGDADRAFFVDGDAVPLPGSTTTAIIADWFLTQRPGSAIVHNLICSKAVPETVAAAGGVPVRTKVGHSYIKQVMAETGAVFGGEHSGHYYFKDNYRADSGIMAMLVLLRVLSEEGVPLSELRKRYEPYAQSGEINFVVRDIPATDKAVERAFEEHTVDRLDGLTVDLGDRWFNLRPSNTEPVLRLNVEGPDATAVDELVDQVEQIIKEQP</sequence>
<dbReference type="InterPro" id="IPR016066">
    <property type="entry name" value="A-D-PHexomutase_CS"/>
</dbReference>
<dbReference type="EC" id="5.4.2.8" evidence="11"/>
<proteinExistence type="inferred from homology"/>
<dbReference type="GO" id="GO:0000287">
    <property type="term" value="F:magnesium ion binding"/>
    <property type="evidence" value="ECO:0007669"/>
    <property type="project" value="InterPro"/>
</dbReference>
<dbReference type="InterPro" id="IPR036900">
    <property type="entry name" value="A-D-PHexomutase_C_sf"/>
</dbReference>